<evidence type="ECO:0000256" key="1">
    <source>
        <dbReference type="ARBA" id="ARBA00004123"/>
    </source>
</evidence>
<sequence length="272" mass="30658">MKPRQGSTRSPKKAGKKPAVKRNMKPKEDQANAKLKPAQKRKAKGGSSPPPKKVKGQDNWRPMSRPSITALENILDLAILTTITLKRMPKSLSQEHLIKIKKGFLAECLANIRVPPQKRSNLEYSSHQYQEETKKSKEGRKSLNSLEEDLKNVVKALEKLEQQNETLQHQCSVLRDQVEEEEEKAKQLLELTGRTVLNLPPPRAQMEESTLKARMREILPDSDSEHLAQKLGEILQKSETSNDEQALLLQAQKQADQLFGPAIGLNRALQSS</sequence>
<keyword evidence="7" id="KW-0137">Centromere</keyword>
<evidence type="ECO:0000256" key="3">
    <source>
        <dbReference type="ARBA" id="ARBA00008191"/>
    </source>
</evidence>
<keyword evidence="10" id="KW-1185">Reference proteome</keyword>
<organism evidence="9 10">
    <name type="scientific">Gouania willdenowi</name>
    <name type="common">Blunt-snouted clingfish</name>
    <name type="synonym">Lepadogaster willdenowi</name>
    <dbReference type="NCBI Taxonomy" id="441366"/>
    <lineage>
        <taxon>Eukaryota</taxon>
        <taxon>Metazoa</taxon>
        <taxon>Chordata</taxon>
        <taxon>Craniata</taxon>
        <taxon>Vertebrata</taxon>
        <taxon>Euteleostomi</taxon>
        <taxon>Actinopterygii</taxon>
        <taxon>Neopterygii</taxon>
        <taxon>Teleostei</taxon>
        <taxon>Neoteleostei</taxon>
        <taxon>Acanthomorphata</taxon>
        <taxon>Ovalentaria</taxon>
        <taxon>Blenniimorphae</taxon>
        <taxon>Blenniiformes</taxon>
        <taxon>Gobiesocoidei</taxon>
        <taxon>Gobiesocidae</taxon>
        <taxon>Gobiesocinae</taxon>
        <taxon>Gouania</taxon>
    </lineage>
</organism>
<comment type="similarity">
    <text evidence="3">Belongs to the CENP-Q/OKP1 family.</text>
</comment>
<comment type="subcellular location">
    <subcellularLocation>
        <location evidence="2">Chromosome</location>
        <location evidence="2">Centromere</location>
    </subcellularLocation>
    <subcellularLocation>
        <location evidence="1">Nucleus</location>
    </subcellularLocation>
</comment>
<keyword evidence="6" id="KW-0539">Nucleus</keyword>
<accession>A0A8C5EW45</accession>
<feature type="region of interest" description="Disordered" evidence="8">
    <location>
        <begin position="121"/>
        <end position="142"/>
    </location>
</feature>
<reference evidence="9" key="3">
    <citation type="submission" date="2025-09" db="UniProtKB">
        <authorList>
            <consortium name="Ensembl"/>
        </authorList>
    </citation>
    <scope>IDENTIFICATION</scope>
</reference>
<feature type="compositionally biased region" description="Basic residues" evidence="8">
    <location>
        <begin position="10"/>
        <end position="24"/>
    </location>
</feature>
<dbReference type="CTD" id="55166"/>
<name>A0A8C5EW45_GOUWI</name>
<dbReference type="AlphaFoldDB" id="A0A8C5EW45"/>
<proteinExistence type="inferred from homology"/>
<dbReference type="PANTHER" id="PTHR31345">
    <property type="entry name" value="CENTROMERE PROTEIN Q"/>
    <property type="match status" value="1"/>
</dbReference>
<feature type="region of interest" description="Disordered" evidence="8">
    <location>
        <begin position="1"/>
        <end position="64"/>
    </location>
</feature>
<evidence type="ECO:0000256" key="2">
    <source>
        <dbReference type="ARBA" id="ARBA00004584"/>
    </source>
</evidence>
<dbReference type="GO" id="GO:0005634">
    <property type="term" value="C:nucleus"/>
    <property type="evidence" value="ECO:0007669"/>
    <property type="project" value="UniProtKB-SubCell"/>
</dbReference>
<evidence type="ECO:0000256" key="6">
    <source>
        <dbReference type="ARBA" id="ARBA00023242"/>
    </source>
</evidence>
<evidence type="ECO:0000256" key="4">
    <source>
        <dbReference type="ARBA" id="ARBA00016397"/>
    </source>
</evidence>
<evidence type="ECO:0000256" key="5">
    <source>
        <dbReference type="ARBA" id="ARBA00022454"/>
    </source>
</evidence>
<dbReference type="InterPro" id="IPR025212">
    <property type="entry name" value="CAD_CENP-Q"/>
</dbReference>
<evidence type="ECO:0000313" key="10">
    <source>
        <dbReference type="Proteomes" id="UP000694680"/>
    </source>
</evidence>
<reference evidence="9" key="1">
    <citation type="submission" date="2020-06" db="EMBL/GenBank/DDBJ databases">
        <authorList>
            <consortium name="Wellcome Sanger Institute Data Sharing"/>
        </authorList>
    </citation>
    <scope>NUCLEOTIDE SEQUENCE [LARGE SCALE GENOMIC DNA]</scope>
</reference>
<keyword evidence="5" id="KW-0158">Chromosome</keyword>
<reference evidence="9" key="2">
    <citation type="submission" date="2025-08" db="UniProtKB">
        <authorList>
            <consortium name="Ensembl"/>
        </authorList>
    </citation>
    <scope>IDENTIFICATION</scope>
</reference>
<dbReference type="Proteomes" id="UP000694680">
    <property type="component" value="Chromosome 3"/>
</dbReference>
<evidence type="ECO:0000256" key="7">
    <source>
        <dbReference type="ARBA" id="ARBA00023328"/>
    </source>
</evidence>
<feature type="compositionally biased region" description="Basic and acidic residues" evidence="8">
    <location>
        <begin position="129"/>
        <end position="141"/>
    </location>
</feature>
<gene>
    <name evidence="9" type="primary">LOC114481511</name>
</gene>
<evidence type="ECO:0000313" key="9">
    <source>
        <dbReference type="Ensembl" id="ENSGWIP00000026764.1"/>
    </source>
</evidence>
<protein>
    <recommendedName>
        <fullName evidence="4">Centromere protein Q</fullName>
    </recommendedName>
</protein>
<dbReference type="PANTHER" id="PTHR31345:SF3">
    <property type="entry name" value="CENTROMERE PROTEIN Q"/>
    <property type="match status" value="1"/>
</dbReference>
<evidence type="ECO:0000256" key="8">
    <source>
        <dbReference type="SAM" id="MobiDB-lite"/>
    </source>
</evidence>
<dbReference type="GO" id="GO:0000775">
    <property type="term" value="C:chromosome, centromeric region"/>
    <property type="evidence" value="ECO:0007669"/>
    <property type="project" value="UniProtKB-SubCell"/>
</dbReference>
<dbReference type="OrthoDB" id="8927710at2759"/>
<dbReference type="Ensembl" id="ENSGWIT00000029238.1">
    <property type="protein sequence ID" value="ENSGWIP00000026764.1"/>
    <property type="gene ID" value="ENSGWIG00000014040.1"/>
</dbReference>